<sequence length="53" mass="5903">MTAVSPIVLLLLLVAVVVAVLMVLLARGRIGDGTELPRRRPGRRRTNRSRNLR</sequence>
<evidence type="ECO:0000313" key="3">
    <source>
        <dbReference type="EMBL" id="MBP2382236.1"/>
    </source>
</evidence>
<comment type="caution">
    <text evidence="3">The sequence shown here is derived from an EMBL/GenBank/DDBJ whole genome shotgun (WGS) entry which is preliminary data.</text>
</comment>
<evidence type="ECO:0000256" key="2">
    <source>
        <dbReference type="SAM" id="Phobius"/>
    </source>
</evidence>
<dbReference type="Proteomes" id="UP001519290">
    <property type="component" value="Unassembled WGS sequence"/>
</dbReference>
<proteinExistence type="predicted"/>
<gene>
    <name evidence="3" type="ORF">JOF43_002193</name>
</gene>
<keyword evidence="2" id="KW-0472">Membrane</keyword>
<keyword evidence="4" id="KW-1185">Reference proteome</keyword>
<name>A0ABS4X195_9MICO</name>
<organism evidence="3 4">
    <name type="scientific">Brachybacterium sacelli</name>
    <dbReference type="NCBI Taxonomy" id="173364"/>
    <lineage>
        <taxon>Bacteria</taxon>
        <taxon>Bacillati</taxon>
        <taxon>Actinomycetota</taxon>
        <taxon>Actinomycetes</taxon>
        <taxon>Micrococcales</taxon>
        <taxon>Dermabacteraceae</taxon>
        <taxon>Brachybacterium</taxon>
    </lineage>
</organism>
<dbReference type="EMBL" id="JAGIOD010000001">
    <property type="protein sequence ID" value="MBP2382236.1"/>
    <property type="molecule type" value="Genomic_DNA"/>
</dbReference>
<feature type="transmembrane region" description="Helical" evidence="2">
    <location>
        <begin position="6"/>
        <end position="26"/>
    </location>
</feature>
<evidence type="ECO:0000256" key="1">
    <source>
        <dbReference type="SAM" id="MobiDB-lite"/>
    </source>
</evidence>
<protein>
    <submittedName>
        <fullName evidence="3">Uncharacterized protein</fullName>
    </submittedName>
</protein>
<keyword evidence="2" id="KW-1133">Transmembrane helix</keyword>
<keyword evidence="2" id="KW-0812">Transmembrane</keyword>
<dbReference type="RefSeq" id="WP_209901963.1">
    <property type="nucleotide sequence ID" value="NZ_BAAAJW010000003.1"/>
</dbReference>
<evidence type="ECO:0000313" key="4">
    <source>
        <dbReference type="Proteomes" id="UP001519290"/>
    </source>
</evidence>
<reference evidence="3 4" key="1">
    <citation type="submission" date="2021-03" db="EMBL/GenBank/DDBJ databases">
        <title>Sequencing the genomes of 1000 actinobacteria strains.</title>
        <authorList>
            <person name="Klenk H.-P."/>
        </authorList>
    </citation>
    <scope>NUCLEOTIDE SEQUENCE [LARGE SCALE GENOMIC DNA]</scope>
    <source>
        <strain evidence="3 4">DSM 14566</strain>
    </source>
</reference>
<feature type="compositionally biased region" description="Basic residues" evidence="1">
    <location>
        <begin position="39"/>
        <end position="53"/>
    </location>
</feature>
<feature type="region of interest" description="Disordered" evidence="1">
    <location>
        <begin position="32"/>
        <end position="53"/>
    </location>
</feature>
<accession>A0ABS4X195</accession>